<dbReference type="Pfam" id="PF01825">
    <property type="entry name" value="GPS"/>
    <property type="match status" value="1"/>
</dbReference>
<feature type="compositionally biased region" description="Acidic residues" evidence="14">
    <location>
        <begin position="3469"/>
        <end position="3499"/>
    </location>
</feature>
<dbReference type="Pfam" id="PF00801">
    <property type="entry name" value="PKD"/>
    <property type="match status" value="1"/>
</dbReference>
<evidence type="ECO:0000256" key="12">
    <source>
        <dbReference type="PIRSR" id="PIRSR603915-2"/>
    </source>
</evidence>
<dbReference type="RefSeq" id="XP_066934065.1">
    <property type="nucleotide sequence ID" value="XM_067077964.1"/>
</dbReference>
<evidence type="ECO:0000256" key="13">
    <source>
        <dbReference type="PROSITE-ProRule" id="PRU00152"/>
    </source>
</evidence>
<dbReference type="InterPro" id="IPR003915">
    <property type="entry name" value="PKD_2"/>
</dbReference>
<dbReference type="Pfam" id="PF01477">
    <property type="entry name" value="PLAT"/>
    <property type="match status" value="1"/>
</dbReference>
<keyword evidence="7 15" id="KW-1133">Transmembrane helix</keyword>
<dbReference type="GO" id="GO:0005929">
    <property type="term" value="C:cilium"/>
    <property type="evidence" value="ECO:0007669"/>
    <property type="project" value="UniProtKB-SubCell"/>
</dbReference>
<feature type="chain" id="PRO_5029506724" description="PKD domain-containing protein" evidence="16">
    <location>
        <begin position="20"/>
        <end position="3499"/>
    </location>
</feature>
<feature type="domain" description="PKD" evidence="17">
    <location>
        <begin position="744"/>
        <end position="801"/>
    </location>
</feature>
<dbReference type="Pfam" id="PF02010">
    <property type="entry name" value="REJ"/>
    <property type="match status" value="1"/>
</dbReference>
<dbReference type="GO" id="GO:0005886">
    <property type="term" value="C:plasma membrane"/>
    <property type="evidence" value="ECO:0007669"/>
    <property type="project" value="UniProtKB-SubCell"/>
</dbReference>
<feature type="transmembrane region" description="Helical" evidence="15">
    <location>
        <begin position="2315"/>
        <end position="2334"/>
    </location>
</feature>
<keyword evidence="10" id="KW-0325">Glycoprotein</keyword>
<evidence type="ECO:0000256" key="2">
    <source>
        <dbReference type="ARBA" id="ARBA00004651"/>
    </source>
</evidence>
<dbReference type="Pfam" id="PF20519">
    <property type="entry name" value="Polycystin_dom"/>
    <property type="match status" value="1"/>
</dbReference>
<evidence type="ECO:0000256" key="15">
    <source>
        <dbReference type="SAM" id="Phobius"/>
    </source>
</evidence>
<evidence type="ECO:0000256" key="9">
    <source>
        <dbReference type="ARBA" id="ARBA00023136"/>
    </source>
</evidence>
<dbReference type="InterPro" id="IPR000601">
    <property type="entry name" value="PKD_dom"/>
</dbReference>
<keyword evidence="5 15" id="KW-0812">Transmembrane</keyword>
<evidence type="ECO:0000256" key="1">
    <source>
        <dbReference type="ARBA" id="ARBA00004138"/>
    </source>
</evidence>
<feature type="region of interest" description="Disordered" evidence="14">
    <location>
        <begin position="2748"/>
        <end position="2785"/>
    </location>
</feature>
<evidence type="ECO:0000256" key="8">
    <source>
        <dbReference type="ARBA" id="ARBA00023069"/>
    </source>
</evidence>
<feature type="disulfide bond" evidence="12">
    <location>
        <begin position="2950"/>
        <end position="2963"/>
    </location>
</feature>
<evidence type="ECO:0008006" key="21">
    <source>
        <dbReference type="Google" id="ProtNLM"/>
    </source>
</evidence>
<dbReference type="InterPro" id="IPR000203">
    <property type="entry name" value="GPS"/>
</dbReference>
<dbReference type="SMART" id="SM00308">
    <property type="entry name" value="LH2"/>
    <property type="match status" value="1"/>
</dbReference>
<dbReference type="SUPFAM" id="SSF49723">
    <property type="entry name" value="Lipase/lipooxygenase domain (PLAT/LH2 domain)"/>
    <property type="match status" value="1"/>
</dbReference>
<evidence type="ECO:0000256" key="7">
    <source>
        <dbReference type="ARBA" id="ARBA00022989"/>
    </source>
</evidence>
<evidence type="ECO:0000256" key="3">
    <source>
        <dbReference type="ARBA" id="ARBA00007200"/>
    </source>
</evidence>
<feature type="transmembrane region" description="Helical" evidence="15">
    <location>
        <begin position="3153"/>
        <end position="3173"/>
    </location>
</feature>
<name>A0A7M5WVU5_9CNID</name>
<evidence type="ECO:0000256" key="16">
    <source>
        <dbReference type="SAM" id="SignalP"/>
    </source>
</evidence>
<dbReference type="Gene3D" id="2.60.60.20">
    <property type="entry name" value="PLAT/LH2 domain"/>
    <property type="match status" value="1"/>
</dbReference>
<dbReference type="CDD" id="cd00146">
    <property type="entry name" value="PKD"/>
    <property type="match status" value="2"/>
</dbReference>
<feature type="region of interest" description="Disordered" evidence="14">
    <location>
        <begin position="2034"/>
        <end position="2055"/>
    </location>
</feature>
<dbReference type="GeneID" id="136821754"/>
<evidence type="ECO:0000313" key="20">
    <source>
        <dbReference type="Proteomes" id="UP000594262"/>
    </source>
</evidence>
<evidence type="ECO:0000259" key="18">
    <source>
        <dbReference type="PROSITE" id="PS50095"/>
    </source>
</evidence>
<dbReference type="PROSITE" id="PS50093">
    <property type="entry name" value="PKD"/>
    <property type="match status" value="1"/>
</dbReference>
<dbReference type="InterPro" id="IPR051223">
    <property type="entry name" value="Polycystin"/>
</dbReference>
<dbReference type="PRINTS" id="PR01433">
    <property type="entry name" value="POLYCYSTIN2"/>
</dbReference>
<dbReference type="InterPro" id="IPR035986">
    <property type="entry name" value="PKD_dom_sf"/>
</dbReference>
<dbReference type="Pfam" id="PF08016">
    <property type="entry name" value="PKD_channel"/>
    <property type="match status" value="1"/>
</dbReference>
<feature type="transmembrane region" description="Helical" evidence="15">
    <location>
        <begin position="2562"/>
        <end position="2585"/>
    </location>
</feature>
<sequence length="3499" mass="390593">MRYLLIICTVVQLMITAYAGTSTDRFLASTEIFQTESNGNKSRIHDFYAGVLLGGQPKEKNQGACTAYCAKEGFSYAALLTQSAVEFDCFCGNTQGAACSAGPCLDVYDASGLVLTPPTLGSEIKLFDTISLDAGTGMTNFDTIGVHYDGRIKEYDFSNSGLVKSINIPNLEQVNVSLEMNSFWAARSEPTLVSVYAEVDVEIKCPDTILENTDFECLYYVTSGTGLQSASIKESGTEKQALTLVPDPMYFHIGGNMKADRYNVYPDSFDRFNKRTAMFINLNHEFATDASVRAFEAYVTWLDDSGEGCMHWMIYKPTCKNPDETYCNSLKKCIDATETWCGDPEDFSTFVAPAGSPVFCSDVERFTTTDNYACPHIDTLITGPEADYEVVYTHKTCTTSKGSNVWKVPEPYMAKTGYVLGWMPDKDKPLDVGYYKTSLTFDEARSVYNYSEIYDASVGRTISHQYAYASLNPVMHMVRAYAFAPTMFAYTHTGLASTGTPLKVEFEAVSDKETKLVDFEIPITQEIDGLVATVTENALAGGTVSLDASVTAGSNFINWCVHWGITEWNGTCDYESTSASLSGVTKTFDKVGEYTITVGCENPLGSDAIAVSTIIRGNIDKWEFFDPSDPIPVVVTNANQMIDLVGAGSGLVSLDYKCIDINGFESVFTSEVILSNYVVFESSMPYSAPQDVLCSIKLSHPLDTTNNLAAYGSVEDLIVAPPALVLDPKPTNDTVTYTLDSHQGTNVTYKWDFGNGDILWTNGTFNQLTIDYMYTKFGNYTIKVFMWNQVNNATITFPVTIMDKLDGLEFTSESFDSNFQQATNISFSLKVGTAVDFFIDYGITDQSTGQPIKSPLATNLDVVGYAIFGRGSLTYHSRGVYTVTVTAKNAVDEMTITKEVSIESPVENLEVTLTQASEGDPKTNFLEQDEELTITTTITKGDNVMYQYILGDQQSDVITSDPSITIKYPVWRVDPPYTITIFATNIVSNVSVTTSIPVQRPIQPLTGFKLIHGPENSTELMEFVLDVEQGDFFDCTFNWGDGSPTELMTYQMYNTSTPKGLIRHQFESGEYVTKVNCSSRLHEIEIETISQSYTPVGFFEIDTYRACEGADKELGVGDFGDMFPIECPVMFFCGKQLGRNVTYSFDYGYKDEEGLPQVSSQWTETDNETYHLFKMPEGLNNYKFQVKIEARSEVGTFAREIKVHMLESIKNFTVGLKEPTVMIGQLANFTATIIGSPYKPCFLIDYGDGNTQGMFGNPECTTKDEYTLSNFLLAIESNQPINGKELILGSYKYPDVLLYPVTVTAKNPVSTIVFVTSVKISDLKCDPPLTTFESALAAKIEDASEKAPMRKCREYKILTKVVPDCLKTPVSIIRSWALHRVEMINETHNGVEEIGTKILETIEIPGNDTRYVINPRQLHYGLYMIEFNASMWDHLKERTVPESLSNIKKYFEITRCDLVATIAGGSGRAVGQNGTIEIDASASTDPDLEPGTEMGLQFNWFCKRAGHAGEDLPQDAEGLLADTDDVSMPATPFPATTNKTLPRDQFFGCFGTGAGRLTNAGHTGPILLLDTMFMLFSQSYNIFLVLSQDGREKKELIKYDLKVVFGEPPIVSISCILNCEGKQNPSDKTTLLAKCKNCNGAKPLYSWEMFERKEGEGDDAWKNVTTHLATMAMVDITKSKNLAIKPNAFSEGYEYVVKLSVYWDLFSLDTGGFSQFTIKVNTPPAPTNEWGGCYATVGSGKALETKFQLICTDIDDIDKPLLYSWDYLPVGKPAEDPESWNPCTFPKPGLGLSEEFTLPAGDPERRDNMMIRVIVSDLFGAAMPPILFEVRVEPKKLDGAAVDAMLNDEAAMSDPAVMGSVMNGLLESLTNQAPADGEKKEEKSSVDAAAVKNKMVEMIANVKIDSNAGCTMVANTLNGASDPNATLSDDSMGKSLTAASNVAGFAGELSPAELASIAAKTLSASSKFTGVMTGDNAADNMKAAMDSEALLTSGAAGNMVAGEEPTAIVTANGKTKVSCIDPRDPTAIEGFTMPDMSDGEDEPECQGATNPEGNNRYGFSKTAGSVHGGTKGLSLSAGFGKKKKVANLTKPIRLVLPNNDVIPPPETHNAYCEIMRVVHLVECKENQSNIFMKMKPLHNNYTDKLFIFMNKGIAPSLIDHQHNCTLPNPYPDNFENMTQAEQDHFENEERWRCFITSTAMNDTCTGRWCVGVIQFREGNLTEMMKPRDYPLEKARCQKLNYTFYAYTRACLYWDEPKKRFKGDGCKASPETSDKETICYCDHLTDFGGGGPFAEPNPIDFGAALSGFGNIGDNPTVFSVVLSIFGLYLIMLVWARWKDKKDIAMNALYPLEDNHPNDTYFYELSVSTGYQSNAGTTSELFITLHGTLGESSPRKLTPTDRKCFQKAGQDNFLLAVPYSLGDLKAIEIWHNNTGASPGWFHMETNIRDTTTMKKYIFVSNQWFDVAEEDGLISRKVERAAKSDLVDFNFMFAKTLRKNLYDGHIWFSIFTRPATSTFTRCQRLAACLALLLSTMLANAMFYTGDEAGPPSASVVIGPFTISIEMIRVGVTSALIVVPAHLLVILLFKKAGPKKIKQESEEEGEMGDDALNASQVKWDDKSVADIQGVELPLEDEEAKEEESSAQKRNSFVKFLRSILFSGREDEEDELLRKKKKPLPHWLVYIGFFTCFVISMVCGFFVMLYGFAFGKVKSDKWIVAMMISFAQSVFLLQPVKVVVLSVAFSLMVKDPTRGDDDDSLAPAKQKKKKKDNAEKIDSDEDSELEEEAENITKKKKKLDEFKLPEERKLEEARMARLAEKRVKLILKEIIIHFAFLSLCLMVAYAAADPYSFNLAKATKEAAMENAILKSYKDGKAYNEEVQRVVKNADGVMNRLEWFDWARYSVIDYLFPFGWYNWDTTREFEYKKGFTADTMASKVMAMARFRQLRVKKDSCQKHPVFEHLVEECNAGYSWSVEQQENYSPGWQPDLNKTMRYRARRGKRKALYLGLEDPWRYKTSSELQAFPFMGKFKTYAGGSYAVSIGPTKRIAKKIIESMKENFWVDRYTRAIITEANIYNANTNLLLIATFLHEILPTGGWSHYYNIQSLRLYRYVGGLGQMILLFDIIFVIVTFIGWYKVAKHSRKMGGFKKYLANAWNLLHFIVTFCSTGAIVCTIGRKLFVRWAVENYVAEPEMYTSFATVAQLEYFIMGFIGFVVFFTNLEFLRILRFNRRVGLLTKTVAIIGAPMASFGVLFIVVFMAYVSFAHCVYSDKLEGYSTIMFTFVSLTEMFMGAFDINELVDQAPFFGPIMFFTYIVLIVMILMNMFIGIICDAFAAVREESDEEEETDVMKFMSQRMKKFTGIAGGPMAPIYSDWKSDWEITMEKLEDRCENCLYAMKNVENEEIRTDKWFRIADPKKRSMLAGLVGSEYLLYENELIDALQVIDRRLKRMSPDDAEEFLQAAARMRAHEKAEEEEEDDDESDDEESEYETEESGEDSGEETE</sequence>
<evidence type="ECO:0000259" key="17">
    <source>
        <dbReference type="PROSITE" id="PS50093"/>
    </source>
</evidence>
<dbReference type="OrthoDB" id="6021456at2759"/>
<dbReference type="InterPro" id="IPR001024">
    <property type="entry name" value="PLAT/LH2_dom"/>
</dbReference>
<dbReference type="GO" id="GO:0050982">
    <property type="term" value="P:detection of mechanical stimulus"/>
    <property type="evidence" value="ECO:0007669"/>
    <property type="project" value="TreeGrafter"/>
</dbReference>
<keyword evidence="9 15" id="KW-0472">Membrane</keyword>
<evidence type="ECO:0000256" key="10">
    <source>
        <dbReference type="ARBA" id="ARBA00023180"/>
    </source>
</evidence>
<evidence type="ECO:0000256" key="4">
    <source>
        <dbReference type="ARBA" id="ARBA00022475"/>
    </source>
</evidence>
<dbReference type="InterPro" id="IPR046338">
    <property type="entry name" value="GAIN_dom_sf"/>
</dbReference>
<keyword evidence="20" id="KW-1185">Reference proteome</keyword>
<dbReference type="SMART" id="SM00303">
    <property type="entry name" value="GPS"/>
    <property type="match status" value="1"/>
</dbReference>
<dbReference type="InterPro" id="IPR013783">
    <property type="entry name" value="Ig-like_fold"/>
</dbReference>
<feature type="transmembrane region" description="Helical" evidence="15">
    <location>
        <begin position="3193"/>
        <end position="3215"/>
    </location>
</feature>
<dbReference type="GO" id="GO:0005262">
    <property type="term" value="F:calcium channel activity"/>
    <property type="evidence" value="ECO:0007669"/>
    <property type="project" value="TreeGrafter"/>
</dbReference>
<accession>A0A7M5WVU5</accession>
<feature type="transmembrane region" description="Helical" evidence="15">
    <location>
        <begin position="3105"/>
        <end position="3132"/>
    </location>
</feature>
<feature type="transmembrane region" description="Helical" evidence="15">
    <location>
        <begin position="2820"/>
        <end position="2843"/>
    </location>
</feature>
<feature type="region of interest" description="Disordered" evidence="14">
    <location>
        <begin position="3455"/>
        <end position="3499"/>
    </location>
</feature>
<dbReference type="Gene3D" id="2.60.220.50">
    <property type="match status" value="1"/>
</dbReference>
<proteinExistence type="inferred from homology"/>
<feature type="transmembrane region" description="Helical" evidence="15">
    <location>
        <begin position="2713"/>
        <end position="2740"/>
    </location>
</feature>
<dbReference type="Proteomes" id="UP000594262">
    <property type="component" value="Unplaced"/>
</dbReference>
<keyword evidence="8" id="KW-0969">Cilium</keyword>
<dbReference type="GO" id="GO:0005509">
    <property type="term" value="F:calcium ion binding"/>
    <property type="evidence" value="ECO:0007669"/>
    <property type="project" value="InterPro"/>
</dbReference>
<feature type="transmembrane region" description="Helical" evidence="15">
    <location>
        <begin position="3302"/>
        <end position="3326"/>
    </location>
</feature>
<dbReference type="PANTHER" id="PTHR10877:SF150">
    <property type="entry name" value="REJ DOMAIN-CONTAINING PROTEIN"/>
    <property type="match status" value="1"/>
</dbReference>
<keyword evidence="4" id="KW-1003">Cell membrane</keyword>
<dbReference type="Gene3D" id="2.60.40.10">
    <property type="entry name" value="Immunoglobulins"/>
    <property type="match status" value="1"/>
</dbReference>
<feature type="signal peptide" evidence="16">
    <location>
        <begin position="1"/>
        <end position="19"/>
    </location>
</feature>
<comment type="similarity">
    <text evidence="3">Belongs to the polycystin family.</text>
</comment>
<organism evidence="19 20">
    <name type="scientific">Clytia hemisphaerica</name>
    <dbReference type="NCBI Taxonomy" id="252671"/>
    <lineage>
        <taxon>Eukaryota</taxon>
        <taxon>Metazoa</taxon>
        <taxon>Cnidaria</taxon>
        <taxon>Hydrozoa</taxon>
        <taxon>Hydroidolina</taxon>
        <taxon>Leptothecata</taxon>
        <taxon>Obeliida</taxon>
        <taxon>Clytiidae</taxon>
        <taxon>Clytia</taxon>
    </lineage>
</organism>
<feature type="transmembrane region" description="Helical" evidence="15">
    <location>
        <begin position="2678"/>
        <end position="2701"/>
    </location>
</feature>
<dbReference type="InterPro" id="IPR022409">
    <property type="entry name" value="PKD/Chitinase_dom"/>
</dbReference>
<dbReference type="PANTHER" id="PTHR10877">
    <property type="entry name" value="POLYCYSTIN FAMILY MEMBER"/>
    <property type="match status" value="1"/>
</dbReference>
<dbReference type="SUPFAM" id="SSF49299">
    <property type="entry name" value="PKD domain"/>
    <property type="match status" value="1"/>
</dbReference>
<feature type="compositionally biased region" description="Acidic residues" evidence="14">
    <location>
        <begin position="2773"/>
        <end position="2785"/>
    </location>
</feature>
<comment type="caution">
    <text evidence="13">Lacks conserved residue(s) required for the propagation of feature annotation.</text>
</comment>
<dbReference type="InterPro" id="IPR046791">
    <property type="entry name" value="Polycystin_dom"/>
</dbReference>
<dbReference type="InterPro" id="IPR013122">
    <property type="entry name" value="PKD1_2_channel"/>
</dbReference>
<comment type="subcellular location">
    <subcellularLocation>
        <location evidence="2">Cell membrane</location>
        <topology evidence="2">Multi-pass membrane protein</topology>
    </subcellularLocation>
    <subcellularLocation>
        <location evidence="1">Cell projection</location>
        <location evidence="1">Cilium</location>
    </subcellularLocation>
</comment>
<evidence type="ECO:0000256" key="14">
    <source>
        <dbReference type="SAM" id="MobiDB-lite"/>
    </source>
</evidence>
<reference evidence="19" key="1">
    <citation type="submission" date="2021-01" db="UniProtKB">
        <authorList>
            <consortium name="EnsemblMetazoa"/>
        </authorList>
    </citation>
    <scope>IDENTIFICATION</scope>
</reference>
<feature type="transmembrane region" description="Helical" evidence="15">
    <location>
        <begin position="2522"/>
        <end position="2542"/>
    </location>
</feature>
<feature type="domain" description="PLAT" evidence="18">
    <location>
        <begin position="2359"/>
        <end position="2476"/>
    </location>
</feature>
<keyword evidence="6 16" id="KW-0732">Signal</keyword>
<feature type="transmembrane region" description="Helical" evidence="15">
    <location>
        <begin position="3236"/>
        <end position="3260"/>
    </location>
</feature>
<evidence type="ECO:0000256" key="6">
    <source>
        <dbReference type="ARBA" id="ARBA00022729"/>
    </source>
</evidence>
<dbReference type="InterPro" id="IPR036392">
    <property type="entry name" value="PLAT/LH2_dom_sf"/>
</dbReference>
<evidence type="ECO:0000313" key="19">
    <source>
        <dbReference type="EnsemblMetazoa" id="CLYHEMP013859.1"/>
    </source>
</evidence>
<dbReference type="PROSITE" id="PS50095">
    <property type="entry name" value="PLAT"/>
    <property type="match status" value="1"/>
</dbReference>
<dbReference type="EnsemblMetazoa" id="CLYHEMT013859.1">
    <property type="protein sequence ID" value="CLYHEMP013859.1"/>
    <property type="gene ID" value="CLYHEMG013859"/>
</dbReference>
<dbReference type="InterPro" id="IPR002859">
    <property type="entry name" value="PKD/REJ-like"/>
</dbReference>
<dbReference type="Gene3D" id="1.10.287.70">
    <property type="match status" value="1"/>
</dbReference>
<keyword evidence="11" id="KW-0966">Cell projection</keyword>
<evidence type="ECO:0000256" key="5">
    <source>
        <dbReference type="ARBA" id="ARBA00022692"/>
    </source>
</evidence>
<protein>
    <recommendedName>
        <fullName evidence="21">PKD domain-containing protein</fullName>
    </recommendedName>
</protein>
<dbReference type="SMART" id="SM00089">
    <property type="entry name" value="PKD"/>
    <property type="match status" value="5"/>
</dbReference>
<evidence type="ECO:0000256" key="11">
    <source>
        <dbReference type="ARBA" id="ARBA00023273"/>
    </source>
</evidence>